<evidence type="ECO:0000313" key="3">
    <source>
        <dbReference type="Proteomes" id="UP000609726"/>
    </source>
</evidence>
<accession>A0ABX0NT70</accession>
<organism evidence="2 3">
    <name type="scientific">Massilia mucilaginosa</name>
    <dbReference type="NCBI Taxonomy" id="2609282"/>
    <lineage>
        <taxon>Bacteria</taxon>
        <taxon>Pseudomonadati</taxon>
        <taxon>Pseudomonadota</taxon>
        <taxon>Betaproteobacteria</taxon>
        <taxon>Burkholderiales</taxon>
        <taxon>Oxalobacteraceae</taxon>
        <taxon>Telluria group</taxon>
        <taxon>Massilia</taxon>
    </lineage>
</organism>
<name>A0ABX0NT70_9BURK</name>
<sequence>MGGATSRGCVYHLTWQFTPYIALCLQLAPAAGKLNIAKNKELAVPLQISMILFNEAPAYAVNELQAFLSSSWPGLPLISDVSAEENTLAFNLAGAEVVIGTMPAPVPWSDLEGPCATSILWPDAASVVPGHKHHALVTVRGELAPVALSTVLTQVTAALMATTPGTPGVFWTNAALLVPKDMFIDFAVKIMPLGPPLTIWVDCRVGWTEVDALSSGFTTGLAELGLMELEAQGATEPPAELRERFEAIAQYLLENGQVINDGDTLGESADEKIRVVYAESAFGIEGTVMRLVYESEPTKKPWWKPW</sequence>
<evidence type="ECO:0000259" key="1">
    <source>
        <dbReference type="Pfam" id="PF14080"/>
    </source>
</evidence>
<dbReference type="InterPro" id="IPR025357">
    <property type="entry name" value="DUF4261"/>
</dbReference>
<comment type="caution">
    <text evidence="2">The sequence shown here is derived from an EMBL/GenBank/DDBJ whole genome shotgun (WGS) entry which is preliminary data.</text>
</comment>
<proteinExistence type="predicted"/>
<gene>
    <name evidence="2" type="ORF">F2P45_13220</name>
</gene>
<dbReference type="Proteomes" id="UP000609726">
    <property type="component" value="Unassembled WGS sequence"/>
</dbReference>
<reference evidence="2 3" key="1">
    <citation type="submission" date="2019-10" db="EMBL/GenBank/DDBJ databases">
        <title>Taxonomy of Antarctic Massilia spp.: description of Massilia rubra sp. nov., Massilia aquatica sp. nov., Massilia mucilaginosa sp. nov., Massilia frigida sp. nov. isolated from streams, lakes and regoliths.</title>
        <authorList>
            <person name="Holochova P."/>
            <person name="Sedlacek I."/>
            <person name="Kralova S."/>
            <person name="Maslanova I."/>
            <person name="Busse H.-J."/>
            <person name="Stankova E."/>
            <person name="Vrbovska V."/>
            <person name="Kovarovic V."/>
            <person name="Bartak M."/>
            <person name="Svec P."/>
            <person name="Pantucek R."/>
        </authorList>
    </citation>
    <scope>NUCLEOTIDE SEQUENCE [LARGE SCALE GENOMIC DNA]</scope>
    <source>
        <strain evidence="2 3">CCM 8733</strain>
    </source>
</reference>
<evidence type="ECO:0000313" key="2">
    <source>
        <dbReference type="EMBL" id="NHZ89966.1"/>
    </source>
</evidence>
<dbReference type="Pfam" id="PF14080">
    <property type="entry name" value="DUF4261"/>
    <property type="match status" value="1"/>
</dbReference>
<keyword evidence="3" id="KW-1185">Reference proteome</keyword>
<protein>
    <submittedName>
        <fullName evidence="2">DUF4261 domain-containing protein</fullName>
    </submittedName>
</protein>
<dbReference type="EMBL" id="WHJH01000013">
    <property type="protein sequence ID" value="NHZ89966.1"/>
    <property type="molecule type" value="Genomic_DNA"/>
</dbReference>
<feature type="domain" description="DUF4261" evidence="1">
    <location>
        <begin position="218"/>
        <end position="291"/>
    </location>
</feature>